<comment type="caution">
    <text evidence="12">The sequence shown here is derived from an EMBL/GenBank/DDBJ whole genome shotgun (WGS) entry which is preliminary data.</text>
</comment>
<keyword evidence="6" id="KW-0206">Cytoskeleton</keyword>
<evidence type="ECO:0000313" key="12">
    <source>
        <dbReference type="EMBL" id="KAF0297034.1"/>
    </source>
</evidence>
<dbReference type="InterPro" id="IPR055316">
    <property type="entry name" value="RSP9"/>
</dbReference>
<dbReference type="PANTHER" id="PTHR22069">
    <property type="entry name" value="MITOCHONDRIAL RIBOSOMAL PROTEIN S18"/>
    <property type="match status" value="1"/>
</dbReference>
<evidence type="ECO:0000256" key="6">
    <source>
        <dbReference type="ARBA" id="ARBA00023212"/>
    </source>
</evidence>
<keyword evidence="3" id="KW-0970">Cilium biogenesis/degradation</keyword>
<evidence type="ECO:0000256" key="3">
    <source>
        <dbReference type="ARBA" id="ARBA00022794"/>
    </source>
</evidence>
<evidence type="ECO:0000256" key="10">
    <source>
        <dbReference type="ARBA" id="ARBA00041080"/>
    </source>
</evidence>
<dbReference type="GO" id="GO:0044458">
    <property type="term" value="P:motile cilium assembly"/>
    <property type="evidence" value="ECO:0007669"/>
    <property type="project" value="TreeGrafter"/>
</dbReference>
<reference evidence="12 13" key="1">
    <citation type="submission" date="2019-07" db="EMBL/GenBank/DDBJ databases">
        <title>Draft genome assembly of a fouling barnacle, Amphibalanus amphitrite (Darwin, 1854): The first reference genome for Thecostraca.</title>
        <authorList>
            <person name="Kim W."/>
        </authorList>
    </citation>
    <scope>NUCLEOTIDE SEQUENCE [LARGE SCALE GENOMIC DNA]</scope>
    <source>
        <strain evidence="12">SNU_AA5</strain>
        <tissue evidence="12">Soma without cirri and trophi</tissue>
    </source>
</reference>
<gene>
    <name evidence="12" type="primary">RSPH9</name>
    <name evidence="12" type="ORF">FJT64_005518</name>
</gene>
<comment type="similarity">
    <text evidence="9">Belongs to the flagellar radial spoke RSP9 family.</text>
</comment>
<keyword evidence="5" id="KW-0969">Cilium</keyword>
<protein>
    <recommendedName>
        <fullName evidence="10">Radial spoke head protein 9 homolog</fullName>
    </recommendedName>
</protein>
<dbReference type="GO" id="GO:0005930">
    <property type="term" value="C:axoneme"/>
    <property type="evidence" value="ECO:0007669"/>
    <property type="project" value="TreeGrafter"/>
</dbReference>
<proteinExistence type="inferred from homology"/>
<evidence type="ECO:0000256" key="2">
    <source>
        <dbReference type="ARBA" id="ARBA00022490"/>
    </source>
</evidence>
<feature type="region of interest" description="Disordered" evidence="11">
    <location>
        <begin position="104"/>
        <end position="134"/>
    </location>
</feature>
<evidence type="ECO:0000256" key="7">
    <source>
        <dbReference type="ARBA" id="ARBA00023273"/>
    </source>
</evidence>
<evidence type="ECO:0000256" key="8">
    <source>
        <dbReference type="ARBA" id="ARBA00037822"/>
    </source>
</evidence>
<dbReference type="GO" id="GO:0060294">
    <property type="term" value="P:cilium movement involved in cell motility"/>
    <property type="evidence" value="ECO:0007669"/>
    <property type="project" value="TreeGrafter"/>
</dbReference>
<feature type="compositionally biased region" description="Basic and acidic residues" evidence="11">
    <location>
        <begin position="326"/>
        <end position="341"/>
    </location>
</feature>
<evidence type="ECO:0000256" key="9">
    <source>
        <dbReference type="ARBA" id="ARBA00038319"/>
    </source>
</evidence>
<dbReference type="Proteomes" id="UP000440578">
    <property type="component" value="Unassembled WGS sequence"/>
</dbReference>
<feature type="region of interest" description="Disordered" evidence="11">
    <location>
        <begin position="278"/>
        <end position="389"/>
    </location>
</feature>
<evidence type="ECO:0000256" key="11">
    <source>
        <dbReference type="SAM" id="MobiDB-lite"/>
    </source>
</evidence>
<name>A0A6A4VZL7_AMPAM</name>
<feature type="compositionally biased region" description="Acidic residues" evidence="11">
    <location>
        <begin position="296"/>
        <end position="325"/>
    </location>
</feature>
<keyword evidence="2" id="KW-0963">Cytoplasm</keyword>
<dbReference type="AlphaFoldDB" id="A0A6A4VZL7"/>
<evidence type="ECO:0000256" key="4">
    <source>
        <dbReference type="ARBA" id="ARBA00022846"/>
    </source>
</evidence>
<evidence type="ECO:0000256" key="1">
    <source>
        <dbReference type="ARBA" id="ARBA00004611"/>
    </source>
</evidence>
<evidence type="ECO:0000256" key="5">
    <source>
        <dbReference type="ARBA" id="ARBA00023069"/>
    </source>
</evidence>
<dbReference type="GO" id="GO:0060091">
    <property type="term" value="C:kinocilium"/>
    <property type="evidence" value="ECO:0007669"/>
    <property type="project" value="UniProtKB-SubCell"/>
</dbReference>
<sequence>MDIGALTPSEITSCYNGLSVNVEQRAMLENSLAKLQADNKAKEMKFLGCIMGMDGDYFLAQTVGEDVLSDLKYFYSTDGCHWSLLQDCNPKLVAGASKVRGRFTGDPAHDYEGGPGHGAGPAGSPTRSTPDEEAAALGPVVKEEDRLAYVVHQLFHETAIVPRKALMYTASGTVIKNPSFKGLSSVEGDQLESYFHLRVPASDPMKRTAADADLTIDFLEPLSQDPFKAAWSVNRCQGGRLVVIRNHTWPGAVFYHRLGTTDHGFCYMGTGQQNLDVPFMLPSSRPPPPPGLVIDGDIEDDEEEGGEEEGEEEEEEEGELEEEADEAAKLDEEDVTEKPDGDAGAEPGAGETPEEGDERGAVGEGDAPDAEGAPGDEASPTEEGDTPPE</sequence>
<feature type="compositionally biased region" description="Acidic residues" evidence="11">
    <location>
        <begin position="379"/>
        <end position="389"/>
    </location>
</feature>
<keyword evidence="4" id="KW-0282">Flagellum</keyword>
<keyword evidence="7" id="KW-0966">Cell projection</keyword>
<evidence type="ECO:0000313" key="13">
    <source>
        <dbReference type="Proteomes" id="UP000440578"/>
    </source>
</evidence>
<dbReference type="OrthoDB" id="10258956at2759"/>
<dbReference type="GO" id="GO:0035082">
    <property type="term" value="P:axoneme assembly"/>
    <property type="evidence" value="ECO:0007669"/>
    <property type="project" value="InterPro"/>
</dbReference>
<accession>A0A6A4VZL7</accession>
<keyword evidence="13" id="KW-1185">Reference proteome</keyword>
<dbReference type="PANTHER" id="PTHR22069:SF0">
    <property type="entry name" value="RADIAL SPOKE HEAD PROTEIN 9 HOMOLOG"/>
    <property type="match status" value="1"/>
</dbReference>
<comment type="subcellular location">
    <subcellularLocation>
        <location evidence="8">Cell projection</location>
        <location evidence="8">Kinocilium</location>
    </subcellularLocation>
    <subcellularLocation>
        <location evidence="1">Cytoplasm</location>
        <location evidence="1">Cytoskeleton</location>
        <location evidence="1">Flagellum axoneme</location>
    </subcellularLocation>
</comment>
<organism evidence="12 13">
    <name type="scientific">Amphibalanus amphitrite</name>
    <name type="common">Striped barnacle</name>
    <name type="synonym">Balanus amphitrite</name>
    <dbReference type="NCBI Taxonomy" id="1232801"/>
    <lineage>
        <taxon>Eukaryota</taxon>
        <taxon>Metazoa</taxon>
        <taxon>Ecdysozoa</taxon>
        <taxon>Arthropoda</taxon>
        <taxon>Crustacea</taxon>
        <taxon>Multicrustacea</taxon>
        <taxon>Cirripedia</taxon>
        <taxon>Thoracica</taxon>
        <taxon>Thoracicalcarea</taxon>
        <taxon>Balanomorpha</taxon>
        <taxon>Balanoidea</taxon>
        <taxon>Balanidae</taxon>
        <taxon>Amphibalaninae</taxon>
        <taxon>Amphibalanus</taxon>
    </lineage>
</organism>
<dbReference type="EMBL" id="VIIS01001515">
    <property type="protein sequence ID" value="KAF0297034.1"/>
    <property type="molecule type" value="Genomic_DNA"/>
</dbReference>
<feature type="compositionally biased region" description="Low complexity" evidence="11">
    <location>
        <begin position="342"/>
        <end position="351"/>
    </location>
</feature>